<keyword evidence="2" id="KW-1185">Reference proteome</keyword>
<evidence type="ECO:0000313" key="1">
    <source>
        <dbReference type="EMBL" id="KAL0005183.1"/>
    </source>
</evidence>
<sequence>MDMKLGGTKLKLAEAESLNLAQANEIADLKAVLEAYENKWYNAGFTDIENFVEPIVHQFAALQNPIGVEEEEDTPSIKELVQEIDFHMELVDLEITRNLNAVLCIAPSPSLDPTAQPTVDAPS</sequence>
<gene>
    <name evidence="1" type="ORF">SO802_012744</name>
</gene>
<evidence type="ECO:0000313" key="2">
    <source>
        <dbReference type="Proteomes" id="UP001459277"/>
    </source>
</evidence>
<accession>A0AAW2D672</accession>
<reference evidence="1 2" key="1">
    <citation type="submission" date="2024-01" db="EMBL/GenBank/DDBJ databases">
        <title>A telomere-to-telomere, gap-free genome of sweet tea (Lithocarpus litseifolius).</title>
        <authorList>
            <person name="Zhou J."/>
        </authorList>
    </citation>
    <scope>NUCLEOTIDE SEQUENCE [LARGE SCALE GENOMIC DNA]</scope>
    <source>
        <strain evidence="1">Zhou-2022a</strain>
        <tissue evidence="1">Leaf</tissue>
    </source>
</reference>
<dbReference type="Proteomes" id="UP001459277">
    <property type="component" value="Unassembled WGS sequence"/>
</dbReference>
<protein>
    <submittedName>
        <fullName evidence="1">Uncharacterized protein</fullName>
    </submittedName>
</protein>
<dbReference type="AlphaFoldDB" id="A0AAW2D672"/>
<proteinExistence type="predicted"/>
<comment type="caution">
    <text evidence="1">The sequence shown here is derived from an EMBL/GenBank/DDBJ whole genome shotgun (WGS) entry which is preliminary data.</text>
</comment>
<organism evidence="1 2">
    <name type="scientific">Lithocarpus litseifolius</name>
    <dbReference type="NCBI Taxonomy" id="425828"/>
    <lineage>
        <taxon>Eukaryota</taxon>
        <taxon>Viridiplantae</taxon>
        <taxon>Streptophyta</taxon>
        <taxon>Embryophyta</taxon>
        <taxon>Tracheophyta</taxon>
        <taxon>Spermatophyta</taxon>
        <taxon>Magnoliopsida</taxon>
        <taxon>eudicotyledons</taxon>
        <taxon>Gunneridae</taxon>
        <taxon>Pentapetalae</taxon>
        <taxon>rosids</taxon>
        <taxon>fabids</taxon>
        <taxon>Fagales</taxon>
        <taxon>Fagaceae</taxon>
        <taxon>Lithocarpus</taxon>
    </lineage>
</organism>
<name>A0AAW2D672_9ROSI</name>
<dbReference type="EMBL" id="JAZDWU010000004">
    <property type="protein sequence ID" value="KAL0005183.1"/>
    <property type="molecule type" value="Genomic_DNA"/>
</dbReference>